<dbReference type="RefSeq" id="WP_102767779.1">
    <property type="nucleotide sequence ID" value="NZ_POSP01000003.1"/>
</dbReference>
<dbReference type="OrthoDB" id="56632at2"/>
<evidence type="ECO:0000313" key="3">
    <source>
        <dbReference type="Proteomes" id="UP000235916"/>
    </source>
</evidence>
<dbReference type="EMBL" id="POSP01000003">
    <property type="protein sequence ID" value="PND37860.1"/>
    <property type="molecule type" value="Genomic_DNA"/>
</dbReference>
<name>A0A2N8KWN1_9BURK</name>
<dbReference type="Gene3D" id="3.40.50.12780">
    <property type="entry name" value="N-terminal domain of ligase-like"/>
    <property type="match status" value="1"/>
</dbReference>
<dbReference type="PANTHER" id="PTHR43845:SF1">
    <property type="entry name" value="BLR5969 PROTEIN"/>
    <property type="match status" value="1"/>
</dbReference>
<dbReference type="InterPro" id="IPR000873">
    <property type="entry name" value="AMP-dep_synth/lig_dom"/>
</dbReference>
<dbReference type="SUPFAM" id="SSF56801">
    <property type="entry name" value="Acetyl-CoA synthetase-like"/>
    <property type="match status" value="1"/>
</dbReference>
<dbReference type="InterPro" id="IPR045851">
    <property type="entry name" value="AMP-bd_C_sf"/>
</dbReference>
<evidence type="ECO:0000259" key="1">
    <source>
        <dbReference type="Pfam" id="PF00501"/>
    </source>
</evidence>
<feature type="domain" description="AMP-dependent synthetase/ligase" evidence="1">
    <location>
        <begin position="171"/>
        <end position="303"/>
    </location>
</feature>
<comment type="caution">
    <text evidence="2">The sequence shown here is derived from an EMBL/GenBank/DDBJ whole genome shotgun (WGS) entry which is preliminary data.</text>
</comment>
<dbReference type="AlphaFoldDB" id="A0A2N8KWN1"/>
<dbReference type="InterPro" id="IPR042099">
    <property type="entry name" value="ANL_N_sf"/>
</dbReference>
<protein>
    <submittedName>
        <fullName evidence="2">AMP-dependent synthetase</fullName>
    </submittedName>
</protein>
<dbReference type="Gene3D" id="3.30.300.30">
    <property type="match status" value="1"/>
</dbReference>
<gene>
    <name evidence="2" type="ORF">C1O66_10200</name>
</gene>
<evidence type="ECO:0000313" key="2">
    <source>
        <dbReference type="EMBL" id="PND37860.1"/>
    </source>
</evidence>
<keyword evidence="3" id="KW-1185">Reference proteome</keyword>
<proteinExistence type="predicted"/>
<accession>A0A2N8KWN1</accession>
<organism evidence="2 3">
    <name type="scientific">Kinneretia aquatilis</name>
    <dbReference type="NCBI Taxonomy" id="2070761"/>
    <lineage>
        <taxon>Bacteria</taxon>
        <taxon>Pseudomonadati</taxon>
        <taxon>Pseudomonadota</taxon>
        <taxon>Betaproteobacteria</taxon>
        <taxon>Burkholderiales</taxon>
        <taxon>Sphaerotilaceae</taxon>
        <taxon>Roseateles</taxon>
    </lineage>
</organism>
<sequence length="440" mass="46979">MSAAAPSDAFFDALETRDPADREAQLFAALRLQLSHAKAHTAAYADLLAGVEPAEVGDRAALARLPVIRKSELAARQLALREGQGSAIDGAHEPHEALGGFSAIGWRGCLRSAGAGRVFQSPGGLYEPEGRAPDYWRVARALFAAGLRAGDLVHNSFSYHLTPAGAMMEGGAHALGCTVFPGGVGNTELQMQAMRDLRPQAYVGTPSFLKILLDKAAESGLRLDSLQRALLSGEAFPNSLRDWLAERGVAGYQCYATADLGLVAYETAAREGLVLAEGIIVEIVRPGGSEPVAEGEVGELVVTTLNPDYPLIRFGTGDLSAILPGTCPTGRSNQRIRGWLGRADQSAKVRGMFIHASQLAELQRRFPQASRARLVVEGEMAQDRLTLKLELPEAVPREGLSEQLAAALRDITKLRAEVELLPPGSLPNDGRVIEDARKLD</sequence>
<reference evidence="2 3" key="1">
    <citation type="submission" date="2018-01" db="EMBL/GenBank/DDBJ databases">
        <title>Draft genome sequence of Paucibacter aquatile CR182 isolated from freshwater of the Nakdong River.</title>
        <authorList>
            <person name="Choi A."/>
            <person name="Chung E.J."/>
        </authorList>
    </citation>
    <scope>NUCLEOTIDE SEQUENCE [LARGE SCALE GENOMIC DNA]</scope>
    <source>
        <strain evidence="2 3">CR182</strain>
    </source>
</reference>
<dbReference type="Pfam" id="PF00501">
    <property type="entry name" value="AMP-binding"/>
    <property type="match status" value="1"/>
</dbReference>
<dbReference type="Proteomes" id="UP000235916">
    <property type="component" value="Unassembled WGS sequence"/>
</dbReference>
<dbReference type="PANTHER" id="PTHR43845">
    <property type="entry name" value="BLR5969 PROTEIN"/>
    <property type="match status" value="1"/>
</dbReference>